<dbReference type="EMBL" id="HBUE01314930">
    <property type="protein sequence ID" value="CAG6585180.1"/>
    <property type="molecule type" value="Transcribed_RNA"/>
</dbReference>
<organism evidence="2">
    <name type="scientific">Culex pipiens</name>
    <name type="common">House mosquito</name>
    <dbReference type="NCBI Taxonomy" id="7175"/>
    <lineage>
        <taxon>Eukaryota</taxon>
        <taxon>Metazoa</taxon>
        <taxon>Ecdysozoa</taxon>
        <taxon>Arthropoda</taxon>
        <taxon>Hexapoda</taxon>
        <taxon>Insecta</taxon>
        <taxon>Pterygota</taxon>
        <taxon>Neoptera</taxon>
        <taxon>Endopterygota</taxon>
        <taxon>Diptera</taxon>
        <taxon>Nematocera</taxon>
        <taxon>Culicoidea</taxon>
        <taxon>Culicidae</taxon>
        <taxon>Culicinae</taxon>
        <taxon>Culicini</taxon>
        <taxon>Culex</taxon>
        <taxon>Culex</taxon>
    </lineage>
</organism>
<dbReference type="EMBL" id="HBUE01314944">
    <property type="protein sequence ID" value="CAG6585189.1"/>
    <property type="molecule type" value="Transcribed_RNA"/>
</dbReference>
<name>A0A8D8P1E3_CULPI</name>
<sequence length="109" mass="11977">MSKSPTGNSCSLGTATDVALPGTSQSSKDSLLQHWYTDFAGEGCYWRQPFRGRYPDLMTEQRSGQNPEPLTSYAPTHLLLILSSSRITHIHHPQWPPMRCSLAATSGGD</sequence>
<dbReference type="EMBL" id="HBUE01208587">
    <property type="protein sequence ID" value="CAG6533300.1"/>
    <property type="molecule type" value="Transcribed_RNA"/>
</dbReference>
<dbReference type="EMBL" id="HBUE01208601">
    <property type="protein sequence ID" value="CAG6533309.1"/>
    <property type="molecule type" value="Transcribed_RNA"/>
</dbReference>
<reference evidence="2" key="1">
    <citation type="submission" date="2021-05" db="EMBL/GenBank/DDBJ databases">
        <authorList>
            <person name="Alioto T."/>
            <person name="Alioto T."/>
            <person name="Gomez Garrido J."/>
        </authorList>
    </citation>
    <scope>NUCLEOTIDE SEQUENCE</scope>
</reference>
<evidence type="ECO:0000256" key="1">
    <source>
        <dbReference type="SAM" id="MobiDB-lite"/>
    </source>
</evidence>
<feature type="compositionally biased region" description="Polar residues" evidence="1">
    <location>
        <begin position="1"/>
        <end position="14"/>
    </location>
</feature>
<accession>A0A8D8P1E3</accession>
<evidence type="ECO:0000313" key="2">
    <source>
        <dbReference type="EMBL" id="CAG6585189.1"/>
    </source>
</evidence>
<protein>
    <submittedName>
        <fullName evidence="2">(northern house mosquito) hypothetical protein</fullName>
    </submittedName>
</protein>
<dbReference type="AlphaFoldDB" id="A0A8D8P1E3"/>
<proteinExistence type="predicted"/>
<feature type="region of interest" description="Disordered" evidence="1">
    <location>
        <begin position="1"/>
        <end position="26"/>
    </location>
</feature>